<dbReference type="InterPro" id="IPR007241">
    <property type="entry name" value="Autophagy-rel_prot_9"/>
</dbReference>
<proteinExistence type="inferred from homology"/>
<dbReference type="GO" id="GO:0034497">
    <property type="term" value="P:protein localization to phagophore assembly site"/>
    <property type="evidence" value="ECO:0007669"/>
    <property type="project" value="TreeGrafter"/>
</dbReference>
<feature type="transmembrane region" description="Helical" evidence="9">
    <location>
        <begin position="459"/>
        <end position="481"/>
    </location>
</feature>
<evidence type="ECO:0000256" key="1">
    <source>
        <dbReference type="ARBA" id="ARBA00004511"/>
    </source>
</evidence>
<evidence type="ECO:0000256" key="8">
    <source>
        <dbReference type="ARBA" id="ARBA00023136"/>
    </source>
</evidence>
<feature type="transmembrane region" description="Helical" evidence="9">
    <location>
        <begin position="560"/>
        <end position="581"/>
    </location>
</feature>
<dbReference type="GO" id="GO:0005776">
    <property type="term" value="C:autophagosome"/>
    <property type="evidence" value="ECO:0007669"/>
    <property type="project" value="TreeGrafter"/>
</dbReference>
<keyword evidence="3 9" id="KW-0813">Transport</keyword>
<feature type="transmembrane region" description="Helical" evidence="9">
    <location>
        <begin position="218"/>
        <end position="235"/>
    </location>
</feature>
<evidence type="ECO:0000256" key="5">
    <source>
        <dbReference type="ARBA" id="ARBA00022989"/>
    </source>
</evidence>
<comment type="similarity">
    <text evidence="2 9">Belongs to the ATG9 family.</text>
</comment>
<dbReference type="STRING" id="113540.ENSSFOP00015014413"/>
<organism evidence="10 11">
    <name type="scientific">Scleropages formosus</name>
    <name type="common">Asian bonytongue</name>
    <name type="synonym">Osteoglossum formosum</name>
    <dbReference type="NCBI Taxonomy" id="113540"/>
    <lineage>
        <taxon>Eukaryota</taxon>
        <taxon>Metazoa</taxon>
        <taxon>Chordata</taxon>
        <taxon>Craniata</taxon>
        <taxon>Vertebrata</taxon>
        <taxon>Euteleostomi</taxon>
        <taxon>Actinopterygii</taxon>
        <taxon>Neopterygii</taxon>
        <taxon>Teleostei</taxon>
        <taxon>Osteoglossocephala</taxon>
        <taxon>Osteoglossomorpha</taxon>
        <taxon>Osteoglossiformes</taxon>
        <taxon>Osteoglossidae</taxon>
        <taxon>Scleropages</taxon>
    </lineage>
</organism>
<comment type="subcellular location">
    <subcellularLocation>
        <location evidence="1 9">Preautophagosomal structure membrane</location>
        <topology evidence="1 9">Multi-pass membrane protein</topology>
    </subcellularLocation>
</comment>
<comment type="function">
    <text evidence="9">Phospholipid scramblase involved in autophagy. Cycles between the preautophagosomal structure/phagophore assembly site (PAS) and the cytoplasmic vesicle pool and supplies membrane for the growing autophagosome. Lipid scramblase activity plays a key role in preautophagosomal structure/phagophore assembly by distributing the phospholipids that arrive through ATG2 from the cytoplasmic to the luminal leaflet of the bilayer, thereby driving autophagosomal membrane expansion.</text>
</comment>
<gene>
    <name evidence="10" type="ORF">Z043_101524</name>
</gene>
<evidence type="ECO:0000256" key="7">
    <source>
        <dbReference type="ARBA" id="ARBA00023055"/>
    </source>
</evidence>
<dbReference type="PANTHER" id="PTHR13038">
    <property type="entry name" value="APG9 AUTOPHAGY 9"/>
    <property type="match status" value="1"/>
</dbReference>
<comment type="caution">
    <text evidence="10">The sequence shown here is derived from an EMBL/GenBank/DDBJ whole genome shotgun (WGS) entry which is preliminary data.</text>
</comment>
<dbReference type="Proteomes" id="UP000034805">
    <property type="component" value="Unassembled WGS sequence"/>
</dbReference>
<feature type="transmembrane region" description="Helical" evidence="9">
    <location>
        <begin position="376"/>
        <end position="401"/>
    </location>
</feature>
<evidence type="ECO:0000256" key="2">
    <source>
        <dbReference type="ARBA" id="ARBA00006185"/>
    </source>
</evidence>
<dbReference type="Pfam" id="PF04109">
    <property type="entry name" value="ATG9"/>
    <property type="match status" value="1"/>
</dbReference>
<keyword evidence="8 9" id="KW-0472">Membrane</keyword>
<evidence type="ECO:0000256" key="9">
    <source>
        <dbReference type="RuleBase" id="RU364027"/>
    </source>
</evidence>
<keyword evidence="6 9" id="KW-0072">Autophagy</keyword>
<accession>A0A0P7UX67</accession>
<evidence type="ECO:0000313" key="10">
    <source>
        <dbReference type="EMBL" id="KPP78936.1"/>
    </source>
</evidence>
<evidence type="ECO:0000256" key="4">
    <source>
        <dbReference type="ARBA" id="ARBA00022692"/>
    </source>
</evidence>
<keyword evidence="4 9" id="KW-0812">Transmembrane</keyword>
<dbReference type="GO" id="GO:0061709">
    <property type="term" value="P:reticulophagy"/>
    <property type="evidence" value="ECO:0007669"/>
    <property type="project" value="TreeGrafter"/>
</dbReference>
<feature type="transmembrane region" description="Helical" evidence="9">
    <location>
        <begin position="493"/>
        <end position="512"/>
    </location>
</feature>
<evidence type="ECO:0000256" key="6">
    <source>
        <dbReference type="ARBA" id="ARBA00023006"/>
    </source>
</evidence>
<dbReference type="GO" id="GO:0006869">
    <property type="term" value="P:lipid transport"/>
    <property type="evidence" value="ECO:0007669"/>
    <property type="project" value="UniProtKB-KW"/>
</dbReference>
<dbReference type="AlphaFoldDB" id="A0A0P7UX67"/>
<dbReference type="GO" id="GO:0000422">
    <property type="term" value="P:autophagy of mitochondrion"/>
    <property type="evidence" value="ECO:0007669"/>
    <property type="project" value="TreeGrafter"/>
</dbReference>
<sequence>MIAPVGRMAAGCVRICVQDRESLLALSDPLTFSCGAHFGASHDLCLGAALDSKKDIRTLDVGLLSRHQHVCLVCTVADYVKRPAEGSNDRPASDEYQRIEDFEEDSPPGEEDLLVHVPEGLKARVSWQAYSCVAGVWEMLPGADCTLTGPICSWTQFLFVVTFTTFLFNCVDYDVLFANRAVNHTGSSQNPLERNKVTLPDAILPSEQCTQRIQKNSWIIFLLIMAAIFWLYRLIKVFCNVLSYWEIRQFYIKALKIPMDELCNFTWQEVQGRLISLQREQQMCIHKKELTELDIYHRILRFKNYMVAMVNKSLLPVQLQLPLLGDVVFLTQGLKYNFELILFWGPGSLFQNKWNLHPKYKRAGNRLELAQQLSRVILLMGVANLLLCPFILVWQVLYAFFSYTEVIRREPGSLGARRWSLYGRLYLRHFNELDHELHGRLGRGYKAVSKYMNSFTSPLLAVLAKNVAFFSGSLLAVLIALTVYDEDVLTVQHILTAITVLGVVITVTRSFIPDEHMVWCPEQLLQCVLAHIHYMPDHWKGNANKSETRDQMAQLFQYKAVFILEELLSPIITPFILIFLLRNKSLEIIDFFRNFTVEVVGVGDICSFAQMDIRRHGNPQWMSEGQTEASMYQQAENGKTELSLMHFTIKNPQWQPPQDSSVFISHLKEKVQQDAAAGPSTQLLLSEAPLCTSLLSNESGTGPDNLLASVLAHPMLTASGLQGHNGRFMPTCSAASAAASVLASLSGSLVAGRPRPHNLPPSNRPESSMYSSERAIAESDMRLRCGPRSALRSELASAEMSLHAIYMHEVHQQGSHPQHPSGSWPALVPMREFSGTTAALRSRPFMGGAPATTLLHLGGWTEEEEEEEEVQDHVLKARSATHRVDLQLGQLGLEGPLLSQAVDVVQCGACDDAVIHGVGVGRACPPLR</sequence>
<protein>
    <recommendedName>
        <fullName evidence="9">Autophagy-related protein 9</fullName>
    </recommendedName>
</protein>
<name>A0A0P7UX67_SCLFO</name>
<reference evidence="10 11" key="1">
    <citation type="submission" date="2015-08" db="EMBL/GenBank/DDBJ databases">
        <title>The genome of the Asian arowana (Scleropages formosus).</title>
        <authorList>
            <person name="Tan M.H."/>
            <person name="Gan H.M."/>
            <person name="Croft L.J."/>
            <person name="Austin C.M."/>
        </authorList>
    </citation>
    <scope>NUCLEOTIDE SEQUENCE [LARGE SCALE GENOMIC DNA]</scope>
    <source>
        <strain evidence="10">Aro1</strain>
    </source>
</reference>
<dbReference type="GO" id="GO:0034045">
    <property type="term" value="C:phagophore assembly site membrane"/>
    <property type="evidence" value="ECO:0007669"/>
    <property type="project" value="UniProtKB-SubCell"/>
</dbReference>
<dbReference type="GO" id="GO:0034727">
    <property type="term" value="P:piecemeal microautophagy of the nucleus"/>
    <property type="evidence" value="ECO:0007669"/>
    <property type="project" value="TreeGrafter"/>
</dbReference>
<evidence type="ECO:0000256" key="3">
    <source>
        <dbReference type="ARBA" id="ARBA00022448"/>
    </source>
</evidence>
<dbReference type="EMBL" id="JARO02000331">
    <property type="protein sequence ID" value="KPP78936.1"/>
    <property type="molecule type" value="Genomic_DNA"/>
</dbReference>
<dbReference type="PANTHER" id="PTHR13038:SF14">
    <property type="entry name" value="AUTOPHAGY-RELATED PROTEIN 9B"/>
    <property type="match status" value="1"/>
</dbReference>
<keyword evidence="5 9" id="KW-1133">Transmembrane helix</keyword>
<evidence type="ECO:0000313" key="11">
    <source>
        <dbReference type="Proteomes" id="UP000034805"/>
    </source>
</evidence>
<keyword evidence="7 9" id="KW-0445">Lipid transport</keyword>